<keyword evidence="3" id="KW-1185">Reference proteome</keyword>
<gene>
    <name evidence="2" type="ORF">CEXT_53341</name>
</gene>
<reference evidence="2 3" key="1">
    <citation type="submission" date="2021-06" db="EMBL/GenBank/DDBJ databases">
        <title>Caerostris extrusa draft genome.</title>
        <authorList>
            <person name="Kono N."/>
            <person name="Arakawa K."/>
        </authorList>
    </citation>
    <scope>NUCLEOTIDE SEQUENCE [LARGE SCALE GENOMIC DNA]</scope>
</reference>
<keyword evidence="1" id="KW-1133">Transmembrane helix</keyword>
<accession>A0AAV4UQX6</accession>
<dbReference type="EMBL" id="BPLR01013306">
    <property type="protein sequence ID" value="GIY60296.1"/>
    <property type="molecule type" value="Genomic_DNA"/>
</dbReference>
<name>A0AAV4UQX6_CAEEX</name>
<proteinExistence type="predicted"/>
<evidence type="ECO:0000256" key="1">
    <source>
        <dbReference type="SAM" id="Phobius"/>
    </source>
</evidence>
<protein>
    <submittedName>
        <fullName evidence="2">Uncharacterized protein</fullName>
    </submittedName>
</protein>
<comment type="caution">
    <text evidence="2">The sequence shown here is derived from an EMBL/GenBank/DDBJ whole genome shotgun (WGS) entry which is preliminary data.</text>
</comment>
<dbReference type="Proteomes" id="UP001054945">
    <property type="component" value="Unassembled WGS sequence"/>
</dbReference>
<keyword evidence="1" id="KW-0812">Transmembrane</keyword>
<sequence length="97" mass="10702">MEKLGEPSPALIPPISPPLRTAFRRSIHVADYWLPRSLECGTHIRNAAALQAPPGWAVLIAYSSFPIFFFFFHRVHLCYVCASDFDGVVGVGMGSPE</sequence>
<organism evidence="2 3">
    <name type="scientific">Caerostris extrusa</name>
    <name type="common">Bark spider</name>
    <name type="synonym">Caerostris bankana</name>
    <dbReference type="NCBI Taxonomy" id="172846"/>
    <lineage>
        <taxon>Eukaryota</taxon>
        <taxon>Metazoa</taxon>
        <taxon>Ecdysozoa</taxon>
        <taxon>Arthropoda</taxon>
        <taxon>Chelicerata</taxon>
        <taxon>Arachnida</taxon>
        <taxon>Araneae</taxon>
        <taxon>Araneomorphae</taxon>
        <taxon>Entelegynae</taxon>
        <taxon>Araneoidea</taxon>
        <taxon>Araneidae</taxon>
        <taxon>Caerostris</taxon>
    </lineage>
</organism>
<dbReference type="AlphaFoldDB" id="A0AAV4UQX6"/>
<evidence type="ECO:0000313" key="3">
    <source>
        <dbReference type="Proteomes" id="UP001054945"/>
    </source>
</evidence>
<evidence type="ECO:0000313" key="2">
    <source>
        <dbReference type="EMBL" id="GIY60296.1"/>
    </source>
</evidence>
<feature type="transmembrane region" description="Helical" evidence="1">
    <location>
        <begin position="55"/>
        <end position="72"/>
    </location>
</feature>
<keyword evidence="1" id="KW-0472">Membrane</keyword>